<evidence type="ECO:0000259" key="4">
    <source>
        <dbReference type="PROSITE" id="PS50888"/>
    </source>
</evidence>
<reference key="1">
    <citation type="journal article" date="2007" name="Nature">
        <title>The medaka draft genome and insights into vertebrate genome evolution.</title>
        <authorList>
            <person name="Kasahara M."/>
            <person name="Naruse K."/>
            <person name="Sasaki S."/>
            <person name="Nakatani Y."/>
            <person name="Qu W."/>
            <person name="Ahsan B."/>
            <person name="Yamada T."/>
            <person name="Nagayasu Y."/>
            <person name="Doi K."/>
            <person name="Kasai Y."/>
            <person name="Jindo T."/>
            <person name="Kobayashi D."/>
            <person name="Shimada A."/>
            <person name="Toyoda A."/>
            <person name="Kuroki Y."/>
            <person name="Fujiyama A."/>
            <person name="Sasaki T."/>
            <person name="Shimizu A."/>
            <person name="Asakawa S."/>
            <person name="Shimizu N."/>
            <person name="Hashimoto S."/>
            <person name="Yang J."/>
            <person name="Lee Y."/>
            <person name="Matsushima K."/>
            <person name="Sugano S."/>
            <person name="Sakaizumi M."/>
            <person name="Narita T."/>
            <person name="Ohishi K."/>
            <person name="Haga S."/>
            <person name="Ohta F."/>
            <person name="Nomoto H."/>
            <person name="Nogata K."/>
            <person name="Morishita T."/>
            <person name="Endo T."/>
            <person name="Shin-I T."/>
            <person name="Takeda H."/>
            <person name="Morishita S."/>
            <person name="Kohara Y."/>
        </authorList>
    </citation>
    <scope>NUCLEOTIDE SEQUENCE [LARGE SCALE GENOMIC DNA]</scope>
    <source>
        <strain>Hd-rR</strain>
    </source>
</reference>
<feature type="region of interest" description="Disordered" evidence="3">
    <location>
        <begin position="218"/>
        <end position="256"/>
    </location>
</feature>
<dbReference type="SUPFAM" id="SSF47459">
    <property type="entry name" value="HLH, helix-loop-helix DNA-binding domain"/>
    <property type="match status" value="1"/>
</dbReference>
<dbReference type="SMART" id="SM00353">
    <property type="entry name" value="HLH"/>
    <property type="match status" value="1"/>
</dbReference>
<dbReference type="Pfam" id="PF00010">
    <property type="entry name" value="HLH"/>
    <property type="match status" value="1"/>
</dbReference>
<dbReference type="Ensembl" id="ENSORLT00015032281.1">
    <property type="protein sequence ID" value="ENSORLP00015029343.1"/>
    <property type="gene ID" value="ENSORLG00015012440.1"/>
</dbReference>
<evidence type="ECO:0000313" key="5">
    <source>
        <dbReference type="Ensembl" id="ENSORLP00015029343.1"/>
    </source>
</evidence>
<evidence type="ECO:0000256" key="2">
    <source>
        <dbReference type="ARBA" id="ARBA00023163"/>
    </source>
</evidence>
<dbReference type="PANTHER" id="PTHR19290:SF82">
    <property type="entry name" value="TRANSCRIPTION FACTOR ATOH1"/>
    <property type="match status" value="1"/>
</dbReference>
<organism evidence="5 6">
    <name type="scientific">Oryzias latipes</name>
    <name type="common">Japanese rice fish</name>
    <name type="synonym">Japanese killifish</name>
    <dbReference type="NCBI Taxonomy" id="8090"/>
    <lineage>
        <taxon>Eukaryota</taxon>
        <taxon>Metazoa</taxon>
        <taxon>Chordata</taxon>
        <taxon>Craniata</taxon>
        <taxon>Vertebrata</taxon>
        <taxon>Euteleostomi</taxon>
        <taxon>Actinopterygii</taxon>
        <taxon>Neopterygii</taxon>
        <taxon>Teleostei</taxon>
        <taxon>Neoteleostei</taxon>
        <taxon>Acanthomorphata</taxon>
        <taxon>Ovalentaria</taxon>
        <taxon>Atherinomorphae</taxon>
        <taxon>Beloniformes</taxon>
        <taxon>Adrianichthyidae</taxon>
        <taxon>Oryziinae</taxon>
        <taxon>Oryzias</taxon>
    </lineage>
</organism>
<dbReference type="PANTHER" id="PTHR19290">
    <property type="entry name" value="BASIC HELIX-LOOP-HELIX PROTEIN NEUROGENIN-RELATED"/>
    <property type="match status" value="1"/>
</dbReference>
<protein>
    <submittedName>
        <fullName evidence="5">Atonal bHLH transcription factor 1c</fullName>
    </submittedName>
</protein>
<reference evidence="5" key="3">
    <citation type="submission" date="2025-08" db="UniProtKB">
        <authorList>
            <consortium name="Ensembl"/>
        </authorList>
    </citation>
    <scope>IDENTIFICATION</scope>
    <source>
        <strain evidence="5">HSOK</strain>
    </source>
</reference>
<feature type="domain" description="BHLH" evidence="4">
    <location>
        <begin position="138"/>
        <end position="188"/>
    </location>
</feature>
<dbReference type="InterPro" id="IPR011598">
    <property type="entry name" value="bHLH_dom"/>
</dbReference>
<feature type="region of interest" description="Disordered" evidence="3">
    <location>
        <begin position="20"/>
        <end position="46"/>
    </location>
</feature>
<feature type="compositionally biased region" description="Basic and acidic residues" evidence="3">
    <location>
        <begin position="218"/>
        <end position="229"/>
    </location>
</feature>
<dbReference type="GO" id="GO:0046983">
    <property type="term" value="F:protein dimerization activity"/>
    <property type="evidence" value="ECO:0007669"/>
    <property type="project" value="InterPro"/>
</dbReference>
<accession>A0A3P9JB14</accession>
<reference evidence="5" key="4">
    <citation type="submission" date="2025-09" db="UniProtKB">
        <authorList>
            <consortium name="Ensembl"/>
        </authorList>
    </citation>
    <scope>IDENTIFICATION</scope>
    <source>
        <strain evidence="5">HSOK</strain>
    </source>
</reference>
<dbReference type="Proteomes" id="UP000265200">
    <property type="component" value="Chromosome 19"/>
</dbReference>
<dbReference type="AlphaFoldDB" id="A0A3P9JB14"/>
<dbReference type="InterPro" id="IPR036638">
    <property type="entry name" value="HLH_DNA-bd_sf"/>
</dbReference>
<name>A0A3P9JB14_ORYLA</name>
<keyword evidence="1" id="KW-0805">Transcription regulation</keyword>
<dbReference type="InterPro" id="IPR050359">
    <property type="entry name" value="bHLH_transcription_factors"/>
</dbReference>
<reference evidence="5 6" key="2">
    <citation type="submission" date="2017-04" db="EMBL/GenBank/DDBJ databases">
        <title>CpG methylation of centromeres and impact of large insertions on vertebrate speciation.</title>
        <authorList>
            <person name="Ichikawa K."/>
            <person name="Yoshimura J."/>
            <person name="Morishita S."/>
        </authorList>
    </citation>
    <scope>NUCLEOTIDE SEQUENCE</scope>
    <source>
        <strain evidence="5 6">HSOK</strain>
    </source>
</reference>
<evidence type="ECO:0000313" key="6">
    <source>
        <dbReference type="Proteomes" id="UP000265200"/>
    </source>
</evidence>
<evidence type="ECO:0000256" key="1">
    <source>
        <dbReference type="ARBA" id="ARBA00023015"/>
    </source>
</evidence>
<feature type="compositionally biased region" description="Polar residues" evidence="3">
    <location>
        <begin position="246"/>
        <end position="256"/>
    </location>
</feature>
<dbReference type="Gene3D" id="4.10.280.10">
    <property type="entry name" value="Helix-loop-helix DNA-binding domain"/>
    <property type="match status" value="1"/>
</dbReference>
<sequence>MVESILTSCISVVRQLYRHGPPPPAESSEDCVQDHQDSSSPSAEHLQAQGLWRSLLRLGAAMPPRKTLLVPLESQGGLCPADIHALLQRSPTPASSGPESDCSESPCVVELRVCPSGGALRLITQPDQCALERAQRRRRRLAANARERRRMLGLNVAFDRLRSVIPHLQRKLSKAETLQMAQIYISTLSELLHDGARAPQQHAGDQTETQGVWVIIDRGRLGKNSDRPSPDGSFGRGGAEAPPDSHQPSTAGGDSTCTRAAMALSGPVLATCWVCGASSTVESQGP</sequence>
<keyword evidence="2" id="KW-0804">Transcription</keyword>
<dbReference type="PROSITE" id="PS50888">
    <property type="entry name" value="BHLH"/>
    <property type="match status" value="1"/>
</dbReference>
<proteinExistence type="predicted"/>
<evidence type="ECO:0000256" key="3">
    <source>
        <dbReference type="SAM" id="MobiDB-lite"/>
    </source>
</evidence>